<dbReference type="AlphaFoldDB" id="A0A4Y2U0N8"/>
<reference evidence="1 2" key="1">
    <citation type="journal article" date="2019" name="Sci. Rep.">
        <title>Orb-weaving spider Araneus ventricosus genome elucidates the spidroin gene catalogue.</title>
        <authorList>
            <person name="Kono N."/>
            <person name="Nakamura H."/>
            <person name="Ohtoshi R."/>
            <person name="Moran D.A.P."/>
            <person name="Shinohara A."/>
            <person name="Yoshida Y."/>
            <person name="Fujiwara M."/>
            <person name="Mori M."/>
            <person name="Tomita M."/>
            <person name="Arakawa K."/>
        </authorList>
    </citation>
    <scope>NUCLEOTIDE SEQUENCE [LARGE SCALE GENOMIC DNA]</scope>
</reference>
<evidence type="ECO:0000313" key="2">
    <source>
        <dbReference type="Proteomes" id="UP000499080"/>
    </source>
</evidence>
<keyword evidence="2" id="KW-1185">Reference proteome</keyword>
<gene>
    <name evidence="1" type="ORF">AVEN_250071_1</name>
</gene>
<proteinExistence type="predicted"/>
<name>A0A4Y2U0N8_ARAVE</name>
<sequence>MEIENVMKDLDAENYDDSDSNCEDELEKEASINDVTLGGGQRMCSVVSLAVCGLALSSKKKTRRSLLHSRSLAISGRSFGTHLHLFPALKSALSGRHFRSNEEVRLAVKNFLRGFYQGRRGPLVASRLPTTHTRVSWFFSLVLFQCT</sequence>
<accession>A0A4Y2U0N8</accession>
<evidence type="ECO:0000313" key="1">
    <source>
        <dbReference type="EMBL" id="GBO05260.1"/>
    </source>
</evidence>
<dbReference type="EMBL" id="BGPR01031954">
    <property type="protein sequence ID" value="GBO05260.1"/>
    <property type="molecule type" value="Genomic_DNA"/>
</dbReference>
<protein>
    <submittedName>
        <fullName evidence="1">Uncharacterized protein</fullName>
    </submittedName>
</protein>
<comment type="caution">
    <text evidence="1">The sequence shown here is derived from an EMBL/GenBank/DDBJ whole genome shotgun (WGS) entry which is preliminary data.</text>
</comment>
<dbReference type="Proteomes" id="UP000499080">
    <property type="component" value="Unassembled WGS sequence"/>
</dbReference>
<organism evidence="1 2">
    <name type="scientific">Araneus ventricosus</name>
    <name type="common">Orbweaver spider</name>
    <name type="synonym">Epeira ventricosa</name>
    <dbReference type="NCBI Taxonomy" id="182803"/>
    <lineage>
        <taxon>Eukaryota</taxon>
        <taxon>Metazoa</taxon>
        <taxon>Ecdysozoa</taxon>
        <taxon>Arthropoda</taxon>
        <taxon>Chelicerata</taxon>
        <taxon>Arachnida</taxon>
        <taxon>Araneae</taxon>
        <taxon>Araneomorphae</taxon>
        <taxon>Entelegynae</taxon>
        <taxon>Araneoidea</taxon>
        <taxon>Araneidae</taxon>
        <taxon>Araneus</taxon>
    </lineage>
</organism>